<sequence>CKLCSLTNEPWDPSTCPRPSSSSTPCLRSSWTEVAVRGRKKYHHGSPRPSLDLSNRFAPLSSPTPDLHTVSSANHVPDLSAPVSQQHPSPANVVRRRHLLSLPSDDTRCPRLSPSAPREARCPGGKQSPSRSATTSVRRRILREAVLRHTHGHPSYGPTELPPPSSTSAPDVTAPPPRQSTRRQDSNGQLLATSPRPLFPPTTLIIGDSTIRNVRFFNATTHCFPGATTSDILAMLPGLLPTLPSSISRVIVHIGTCDTSLHQSELTKKDFLSLLHLLSNCGKTIFMSGPIPTFGRGSGRFSRILNLNTWLKSVSLSYNLHFIDNFNLFWNRPAFFAGDGLHPNRLGSHILSTNIQHAVHCTPHANTGQPVHSVPQA</sequence>
<evidence type="ECO:0000259" key="2">
    <source>
        <dbReference type="Pfam" id="PF13472"/>
    </source>
</evidence>
<dbReference type="Pfam" id="PF13472">
    <property type="entry name" value="Lipase_GDSL_2"/>
    <property type="match status" value="1"/>
</dbReference>
<accession>A0A7N8YMB8</accession>
<evidence type="ECO:0000256" key="1">
    <source>
        <dbReference type="SAM" id="MobiDB-lite"/>
    </source>
</evidence>
<dbReference type="InterPro" id="IPR013830">
    <property type="entry name" value="SGNH_hydro"/>
</dbReference>
<evidence type="ECO:0000313" key="3">
    <source>
        <dbReference type="Ensembl" id="ENSMAMP00000067371.1"/>
    </source>
</evidence>
<evidence type="ECO:0000313" key="4">
    <source>
        <dbReference type="Proteomes" id="UP000261640"/>
    </source>
</evidence>
<dbReference type="SUPFAM" id="SSF52266">
    <property type="entry name" value="SGNH hydrolase"/>
    <property type="match status" value="1"/>
</dbReference>
<feature type="region of interest" description="Disordered" evidence="1">
    <location>
        <begin position="38"/>
        <end position="194"/>
    </location>
</feature>
<keyword evidence="4" id="KW-1185">Reference proteome</keyword>
<feature type="compositionally biased region" description="Polar residues" evidence="1">
    <location>
        <begin position="127"/>
        <end position="136"/>
    </location>
</feature>
<proteinExistence type="predicted"/>
<reference evidence="3" key="2">
    <citation type="submission" date="2025-09" db="UniProtKB">
        <authorList>
            <consortium name="Ensembl"/>
        </authorList>
    </citation>
    <scope>IDENTIFICATION</scope>
</reference>
<dbReference type="AlphaFoldDB" id="A0A7N8YMB8"/>
<dbReference type="Gene3D" id="3.40.50.12690">
    <property type="match status" value="1"/>
</dbReference>
<dbReference type="GeneTree" id="ENSGT01140000282613"/>
<dbReference type="CDD" id="cd00229">
    <property type="entry name" value="SGNH_hydrolase"/>
    <property type="match status" value="1"/>
</dbReference>
<reference evidence="3" key="1">
    <citation type="submission" date="2025-08" db="UniProtKB">
        <authorList>
            <consortium name="Ensembl"/>
        </authorList>
    </citation>
    <scope>IDENTIFICATION</scope>
</reference>
<feature type="domain" description="SGNH hydrolase-type esterase" evidence="2">
    <location>
        <begin position="224"/>
        <end position="348"/>
    </location>
</feature>
<dbReference type="Gene3D" id="3.40.50.12700">
    <property type="match status" value="1"/>
</dbReference>
<feature type="compositionally biased region" description="Polar residues" evidence="1">
    <location>
        <begin position="61"/>
        <end position="74"/>
    </location>
</feature>
<dbReference type="Ensembl" id="ENSMAMT00000038062.1">
    <property type="protein sequence ID" value="ENSMAMP00000067371.1"/>
    <property type="gene ID" value="ENSMAMG00000027579.1"/>
</dbReference>
<protein>
    <recommendedName>
        <fullName evidence="2">SGNH hydrolase-type esterase domain-containing protein</fullName>
    </recommendedName>
</protein>
<organism evidence="3 4">
    <name type="scientific">Mastacembelus armatus</name>
    <name type="common">zig-zag eel</name>
    <dbReference type="NCBI Taxonomy" id="205130"/>
    <lineage>
        <taxon>Eukaryota</taxon>
        <taxon>Metazoa</taxon>
        <taxon>Chordata</taxon>
        <taxon>Craniata</taxon>
        <taxon>Vertebrata</taxon>
        <taxon>Euteleostomi</taxon>
        <taxon>Actinopterygii</taxon>
        <taxon>Neopterygii</taxon>
        <taxon>Teleostei</taxon>
        <taxon>Neoteleostei</taxon>
        <taxon>Acanthomorphata</taxon>
        <taxon>Anabantaria</taxon>
        <taxon>Synbranchiformes</taxon>
        <taxon>Mastacembelidae</taxon>
        <taxon>Mastacembelus</taxon>
    </lineage>
</organism>
<dbReference type="InParanoid" id="A0A7N8YMB8"/>
<dbReference type="Proteomes" id="UP000261640">
    <property type="component" value="Unplaced"/>
</dbReference>
<name>A0A7N8YMB8_9TELE</name>